<dbReference type="PANTHER" id="PTHR13166">
    <property type="entry name" value="PROTEIN C6ORF149"/>
    <property type="match status" value="1"/>
</dbReference>
<dbReference type="Pfam" id="PF05347">
    <property type="entry name" value="Complex1_LYR"/>
    <property type="match status" value="1"/>
</dbReference>
<dbReference type="GO" id="GO:1990221">
    <property type="term" value="C:L-cysteine desulfurase complex"/>
    <property type="evidence" value="ECO:0007669"/>
    <property type="project" value="TreeGrafter"/>
</dbReference>
<evidence type="ECO:0000259" key="2">
    <source>
        <dbReference type="Pfam" id="PF05347"/>
    </source>
</evidence>
<sequence length="83" mass="9838">MSSSNKILSLYKLLLRESQKFSSYNYREYARRRIKDGFRDSKGLTDKQTIENQLKYANDSLTIIRRQALIGDLYKTDKLVIEK</sequence>
<dbReference type="InterPro" id="IPR045297">
    <property type="entry name" value="Complex1_LYR_LYRM4"/>
</dbReference>
<dbReference type="EMBL" id="GFDF01010576">
    <property type="protein sequence ID" value="JAV03508.1"/>
    <property type="molecule type" value="Transcribed_RNA"/>
</dbReference>
<reference evidence="3" key="1">
    <citation type="submission" date="2016-12" db="EMBL/GenBank/DDBJ databases">
        <title>An insight into the sialome and mialome of the sand fly, Nyssomyia neivai.</title>
        <authorList>
            <person name="Sebastian V."/>
            <person name="Goulart T.M."/>
            <person name="Oliveira W."/>
            <person name="Calvo E."/>
            <person name="Oliveira L.F."/>
            <person name="Pinto M.C."/>
            <person name="Rosselino A.M."/>
            <person name="Ribeiro J.M."/>
        </authorList>
    </citation>
    <scope>NUCLEOTIDE SEQUENCE</scope>
</reference>
<organism evidence="3">
    <name type="scientific">Nyssomyia neivai</name>
    <dbReference type="NCBI Taxonomy" id="330878"/>
    <lineage>
        <taxon>Eukaryota</taxon>
        <taxon>Metazoa</taxon>
        <taxon>Ecdysozoa</taxon>
        <taxon>Arthropoda</taxon>
        <taxon>Hexapoda</taxon>
        <taxon>Insecta</taxon>
        <taxon>Pterygota</taxon>
        <taxon>Neoptera</taxon>
        <taxon>Endopterygota</taxon>
        <taxon>Diptera</taxon>
        <taxon>Nematocera</taxon>
        <taxon>Psychodoidea</taxon>
        <taxon>Psychodidae</taxon>
        <taxon>Nyssomyia</taxon>
    </lineage>
</organism>
<evidence type="ECO:0000313" key="3">
    <source>
        <dbReference type="EMBL" id="JAV03508.1"/>
    </source>
</evidence>
<accession>A0A1L8DAM0</accession>
<proteinExistence type="inferred from homology"/>
<dbReference type="PANTHER" id="PTHR13166:SF7">
    <property type="entry name" value="LYR MOTIF-CONTAINING PROTEIN 4"/>
    <property type="match status" value="1"/>
</dbReference>
<evidence type="ECO:0000256" key="1">
    <source>
        <dbReference type="ARBA" id="ARBA00009508"/>
    </source>
</evidence>
<dbReference type="GO" id="GO:0016226">
    <property type="term" value="P:iron-sulfur cluster assembly"/>
    <property type="evidence" value="ECO:0007669"/>
    <property type="project" value="InterPro"/>
</dbReference>
<dbReference type="InterPro" id="IPR051522">
    <property type="entry name" value="ISC_assembly_LYR"/>
</dbReference>
<dbReference type="InterPro" id="IPR008011">
    <property type="entry name" value="Complex1_LYR_dom"/>
</dbReference>
<name>A0A1L8DAM0_9DIPT</name>
<dbReference type="AlphaFoldDB" id="A0A1L8DAM0"/>
<protein>
    <recommendedName>
        <fullName evidence="2">Complex 1 LYR protein domain-containing protein</fullName>
    </recommendedName>
</protein>
<feature type="domain" description="Complex 1 LYR protein" evidence="2">
    <location>
        <begin position="6"/>
        <end position="62"/>
    </location>
</feature>
<comment type="similarity">
    <text evidence="1">Belongs to the complex I LYR family.</text>
</comment>
<dbReference type="GO" id="GO:0005739">
    <property type="term" value="C:mitochondrion"/>
    <property type="evidence" value="ECO:0007669"/>
    <property type="project" value="TreeGrafter"/>
</dbReference>
<dbReference type="CDD" id="cd20264">
    <property type="entry name" value="Complex1_LYR_LYRM4"/>
    <property type="match status" value="1"/>
</dbReference>